<dbReference type="NCBIfam" id="TIGR03370">
    <property type="entry name" value="VPLPA-CTERM"/>
    <property type="match status" value="1"/>
</dbReference>
<reference evidence="6 7" key="1">
    <citation type="submission" date="2015-08" db="EMBL/GenBank/DDBJ databases">
        <title>Complete genome sequence of Sulfurifustis variabilis.</title>
        <authorList>
            <person name="Miura A."/>
            <person name="Kojima H."/>
            <person name="Fukui M."/>
        </authorList>
    </citation>
    <scope>NUCLEOTIDE SEQUENCE [LARGE SCALE GENOMIC DNA]</scope>
    <source>
        <strain evidence="7">skN76</strain>
    </source>
</reference>
<dbReference type="EMBL" id="AP014936">
    <property type="protein sequence ID" value="BAU48054.1"/>
    <property type="molecule type" value="Genomic_DNA"/>
</dbReference>
<keyword evidence="3" id="KW-0677">Repeat</keyword>
<dbReference type="GO" id="GO:0005509">
    <property type="term" value="F:calcium ion binding"/>
    <property type="evidence" value="ECO:0007669"/>
    <property type="project" value="InterPro"/>
</dbReference>
<proteinExistence type="predicted"/>
<protein>
    <recommendedName>
        <fullName evidence="5">Peptidase M10 serralysin C-terminal domain-containing protein</fullName>
    </recommendedName>
</protein>
<dbReference type="Pfam" id="PF08548">
    <property type="entry name" value="Peptidase_M10_C"/>
    <property type="match status" value="1"/>
</dbReference>
<evidence type="ECO:0000256" key="4">
    <source>
        <dbReference type="SAM" id="Phobius"/>
    </source>
</evidence>
<feature type="domain" description="Peptidase M10 serralysin C-terminal" evidence="5">
    <location>
        <begin position="91"/>
        <end position="136"/>
    </location>
</feature>
<accession>A0A1B4V9A6</accession>
<dbReference type="GO" id="GO:0005615">
    <property type="term" value="C:extracellular space"/>
    <property type="evidence" value="ECO:0007669"/>
    <property type="project" value="InterPro"/>
</dbReference>
<evidence type="ECO:0000313" key="7">
    <source>
        <dbReference type="Proteomes" id="UP000218899"/>
    </source>
</evidence>
<dbReference type="KEGG" id="sva:SVA_1492"/>
<gene>
    <name evidence="6" type="ORF">SVA_1492</name>
</gene>
<keyword evidence="4" id="KW-1133">Transmembrane helix</keyword>
<sequence length="238" mass="26122">MWEMKRRIGVGIVAAWLAVVGMQNASAYSLAHQNVNELPALVVVNDGKDRNDDVTLRYNVGGKNYKSANGKSGKHRKDGKHQTQYLFGYFDAGEFSALTGKKGKVSFADGSAVDFAIAEKGSDGIFGTGDDVYYRLSDAEDYADLYFRRPVGNGKWSASVFEDDYFGKLMIAWDTDLDGKTDLRVHLRTRGRYDGMAVTAVPLPAAGLLFASGLAGLAMLRRRRSRTRTAEVSERIGT</sequence>
<feature type="transmembrane region" description="Helical" evidence="4">
    <location>
        <begin position="196"/>
        <end position="220"/>
    </location>
</feature>
<organism evidence="6 7">
    <name type="scientific">Sulfurifustis variabilis</name>
    <dbReference type="NCBI Taxonomy" id="1675686"/>
    <lineage>
        <taxon>Bacteria</taxon>
        <taxon>Pseudomonadati</taxon>
        <taxon>Pseudomonadota</taxon>
        <taxon>Gammaproteobacteria</taxon>
        <taxon>Acidiferrobacterales</taxon>
        <taxon>Acidiferrobacteraceae</taxon>
        <taxon>Sulfurifustis</taxon>
    </lineage>
</organism>
<dbReference type="InterPro" id="IPR013858">
    <property type="entry name" value="Peptidase_M10B_C"/>
</dbReference>
<evidence type="ECO:0000313" key="6">
    <source>
        <dbReference type="EMBL" id="BAU48054.1"/>
    </source>
</evidence>
<dbReference type="Proteomes" id="UP000218899">
    <property type="component" value="Chromosome"/>
</dbReference>
<dbReference type="InterPro" id="IPR022472">
    <property type="entry name" value="VPLPA-CTERM"/>
</dbReference>
<comment type="subcellular location">
    <subcellularLocation>
        <location evidence="1">Secreted</location>
    </subcellularLocation>
</comment>
<name>A0A1B4V9A6_9GAMM</name>
<evidence type="ECO:0000256" key="2">
    <source>
        <dbReference type="ARBA" id="ARBA00022525"/>
    </source>
</evidence>
<evidence type="ECO:0000256" key="1">
    <source>
        <dbReference type="ARBA" id="ARBA00004613"/>
    </source>
</evidence>
<keyword evidence="4" id="KW-0812">Transmembrane</keyword>
<keyword evidence="2" id="KW-0964">Secreted</keyword>
<keyword evidence="4" id="KW-0472">Membrane</keyword>
<keyword evidence="7" id="KW-1185">Reference proteome</keyword>
<evidence type="ECO:0000259" key="5">
    <source>
        <dbReference type="Pfam" id="PF08548"/>
    </source>
</evidence>
<evidence type="ECO:0000256" key="3">
    <source>
        <dbReference type="ARBA" id="ARBA00022737"/>
    </source>
</evidence>
<dbReference type="AlphaFoldDB" id="A0A1B4V9A6"/>